<dbReference type="InParanoid" id="D6TQC3"/>
<accession>D6TQC3</accession>
<evidence type="ECO:0000313" key="1">
    <source>
        <dbReference type="EMBL" id="EFH85771.1"/>
    </source>
</evidence>
<dbReference type="Proteomes" id="UP000004508">
    <property type="component" value="Unassembled WGS sequence"/>
</dbReference>
<name>D6TQC3_KTERA</name>
<dbReference type="AlphaFoldDB" id="D6TQC3"/>
<organism evidence="1 2">
    <name type="scientific">Ktedonobacter racemifer DSM 44963</name>
    <dbReference type="NCBI Taxonomy" id="485913"/>
    <lineage>
        <taxon>Bacteria</taxon>
        <taxon>Bacillati</taxon>
        <taxon>Chloroflexota</taxon>
        <taxon>Ktedonobacteria</taxon>
        <taxon>Ktedonobacterales</taxon>
        <taxon>Ktedonobacteraceae</taxon>
        <taxon>Ktedonobacter</taxon>
    </lineage>
</organism>
<reference evidence="1 2" key="1">
    <citation type="journal article" date="2011" name="Stand. Genomic Sci.">
        <title>Non-contiguous finished genome sequence and contextual data of the filamentous soil bacterium Ktedonobacter racemifer type strain (SOSP1-21).</title>
        <authorList>
            <person name="Chang Y.J."/>
            <person name="Land M."/>
            <person name="Hauser L."/>
            <person name="Chertkov O."/>
            <person name="Del Rio T.G."/>
            <person name="Nolan M."/>
            <person name="Copeland A."/>
            <person name="Tice H."/>
            <person name="Cheng J.F."/>
            <person name="Lucas S."/>
            <person name="Han C."/>
            <person name="Goodwin L."/>
            <person name="Pitluck S."/>
            <person name="Ivanova N."/>
            <person name="Ovchinikova G."/>
            <person name="Pati A."/>
            <person name="Chen A."/>
            <person name="Palaniappan K."/>
            <person name="Mavromatis K."/>
            <person name="Liolios K."/>
            <person name="Brettin T."/>
            <person name="Fiebig A."/>
            <person name="Rohde M."/>
            <person name="Abt B."/>
            <person name="Goker M."/>
            <person name="Detter J.C."/>
            <person name="Woyke T."/>
            <person name="Bristow J."/>
            <person name="Eisen J.A."/>
            <person name="Markowitz V."/>
            <person name="Hugenholtz P."/>
            <person name="Kyrpides N.C."/>
            <person name="Klenk H.P."/>
            <person name="Lapidus A."/>
        </authorList>
    </citation>
    <scope>NUCLEOTIDE SEQUENCE [LARGE SCALE GENOMIC DNA]</scope>
    <source>
        <strain evidence="2">DSM 44963</strain>
    </source>
</reference>
<comment type="caution">
    <text evidence="1">The sequence shown here is derived from an EMBL/GenBank/DDBJ whole genome shotgun (WGS) entry which is preliminary data.</text>
</comment>
<sequence length="101" mass="11693">MAKATKTIRQALQYPPQSAHSFAEHQALYNRVVAFYFEVIQAHEGILSLKNKEALTALEKLTHATEKCIVFRLWLSQKYLRSKKQTSYEYRTCSLVLASKQ</sequence>
<protein>
    <submittedName>
        <fullName evidence="1">Uncharacterized protein</fullName>
    </submittedName>
</protein>
<dbReference type="OrthoDB" id="516981at2"/>
<dbReference type="EMBL" id="ADVG01000002">
    <property type="protein sequence ID" value="EFH85771.1"/>
    <property type="molecule type" value="Genomic_DNA"/>
</dbReference>
<evidence type="ECO:0000313" key="2">
    <source>
        <dbReference type="Proteomes" id="UP000004508"/>
    </source>
</evidence>
<proteinExistence type="predicted"/>
<gene>
    <name evidence="1" type="ORF">Krac_7009</name>
</gene>
<keyword evidence="2" id="KW-1185">Reference proteome</keyword>